<accession>A0A0M0K1X2</accession>
<evidence type="ECO:0000259" key="3">
    <source>
        <dbReference type="Pfam" id="PF13640"/>
    </source>
</evidence>
<dbReference type="PANTHER" id="PTHR10869:SF246">
    <property type="entry name" value="TRANSMEMBRANE PROLYL 4-HYDROXYLASE"/>
    <property type="match status" value="1"/>
</dbReference>
<dbReference type="GO" id="GO:0004656">
    <property type="term" value="F:procollagen-proline 4-dioxygenase activity"/>
    <property type="evidence" value="ECO:0007669"/>
    <property type="project" value="TreeGrafter"/>
</dbReference>
<reference evidence="5" key="1">
    <citation type="journal article" date="2015" name="PLoS Genet.">
        <title>Genome Sequence and Transcriptome Analyses of Chrysochromulina tobin: Metabolic Tools for Enhanced Algal Fitness in the Prominent Order Prymnesiales (Haptophyceae).</title>
        <authorList>
            <person name="Hovde B.T."/>
            <person name="Deodato C.R."/>
            <person name="Hunsperger H.M."/>
            <person name="Ryken S.A."/>
            <person name="Yost W."/>
            <person name="Jha R.K."/>
            <person name="Patterson J."/>
            <person name="Monnat R.J. Jr."/>
            <person name="Barlow S.B."/>
            <person name="Starkenburg S.R."/>
            <person name="Cattolico R.A."/>
        </authorList>
    </citation>
    <scope>NUCLEOTIDE SEQUENCE</scope>
    <source>
        <strain evidence="5">CCMP291</strain>
    </source>
</reference>
<dbReference type="EMBL" id="JWZX01001735">
    <property type="protein sequence ID" value="KOO32577.1"/>
    <property type="molecule type" value="Genomic_DNA"/>
</dbReference>
<evidence type="ECO:0000256" key="1">
    <source>
        <dbReference type="ARBA" id="ARBA00022723"/>
    </source>
</evidence>
<dbReference type="Proteomes" id="UP000037460">
    <property type="component" value="Unassembled WGS sequence"/>
</dbReference>
<protein>
    <submittedName>
        <fullName evidence="4">Prolyl 4-hydroxylase subunit alpha-1-like protein</fullName>
    </submittedName>
</protein>
<dbReference type="Pfam" id="PF13640">
    <property type="entry name" value="2OG-FeII_Oxy_3"/>
    <property type="match status" value="1"/>
</dbReference>
<comment type="caution">
    <text evidence="4">The sequence shown here is derived from an EMBL/GenBank/DDBJ whole genome shotgun (WGS) entry which is preliminary data.</text>
</comment>
<dbReference type="Gene3D" id="2.60.120.620">
    <property type="entry name" value="q2cbj1_9rhob like domain"/>
    <property type="match status" value="1"/>
</dbReference>
<sequence length="189" mass="20616">MEAATTAGGDPRIGCDVAWLKLDEHRVVQAVASDCASWLLRAEAVAWGRGSGFENLQVLRYRRGGEFKLHHDANEVHARMLTVLMYLNEPEVAYVATWFPLARSDEHAKDAPNPPSREAALKAAASLSPERGDGLLVRPSKGDCVAFYNFLDEAPGLTLDRLAMHAGLPAPGEKSVAALWFHLGTPFVR</sequence>
<evidence type="ECO:0000313" key="5">
    <source>
        <dbReference type="Proteomes" id="UP000037460"/>
    </source>
</evidence>
<keyword evidence="5" id="KW-1185">Reference proteome</keyword>
<evidence type="ECO:0000256" key="2">
    <source>
        <dbReference type="ARBA" id="ARBA00023004"/>
    </source>
</evidence>
<gene>
    <name evidence="4" type="ORF">Ctob_010308</name>
</gene>
<keyword evidence="2" id="KW-0408">Iron</keyword>
<dbReference type="AlphaFoldDB" id="A0A0M0K1X2"/>
<feature type="domain" description="Prolyl 4-hydroxylase alpha subunit Fe(2+) 2OG dioxygenase" evidence="3">
    <location>
        <begin position="56"/>
        <end position="182"/>
    </location>
</feature>
<dbReference type="GO" id="GO:0005783">
    <property type="term" value="C:endoplasmic reticulum"/>
    <property type="evidence" value="ECO:0007669"/>
    <property type="project" value="TreeGrafter"/>
</dbReference>
<dbReference type="OrthoDB" id="420380at2759"/>
<dbReference type="InterPro" id="IPR044862">
    <property type="entry name" value="Pro_4_hyd_alph_FE2OG_OXY"/>
</dbReference>
<dbReference type="GO" id="GO:0046872">
    <property type="term" value="F:metal ion binding"/>
    <property type="evidence" value="ECO:0007669"/>
    <property type="project" value="UniProtKB-KW"/>
</dbReference>
<organism evidence="4 5">
    <name type="scientific">Chrysochromulina tobinii</name>
    <dbReference type="NCBI Taxonomy" id="1460289"/>
    <lineage>
        <taxon>Eukaryota</taxon>
        <taxon>Haptista</taxon>
        <taxon>Haptophyta</taxon>
        <taxon>Prymnesiophyceae</taxon>
        <taxon>Prymnesiales</taxon>
        <taxon>Chrysochromulinaceae</taxon>
        <taxon>Chrysochromulina</taxon>
    </lineage>
</organism>
<name>A0A0M0K1X2_9EUKA</name>
<dbReference type="InterPro" id="IPR045054">
    <property type="entry name" value="P4HA-like"/>
</dbReference>
<proteinExistence type="predicted"/>
<evidence type="ECO:0000313" key="4">
    <source>
        <dbReference type="EMBL" id="KOO32577.1"/>
    </source>
</evidence>
<dbReference type="PANTHER" id="PTHR10869">
    <property type="entry name" value="PROLYL 4-HYDROXYLASE ALPHA SUBUNIT"/>
    <property type="match status" value="1"/>
</dbReference>
<keyword evidence="1" id="KW-0479">Metal-binding</keyword>